<dbReference type="Proteomes" id="UP000178936">
    <property type="component" value="Unassembled WGS sequence"/>
</dbReference>
<accession>A0A1G2Q434</accession>
<proteinExistence type="predicted"/>
<dbReference type="EMBL" id="MHTB01000016">
    <property type="protein sequence ID" value="OHA55355.1"/>
    <property type="molecule type" value="Genomic_DNA"/>
</dbReference>
<evidence type="ECO:0000313" key="2">
    <source>
        <dbReference type="Proteomes" id="UP000178936"/>
    </source>
</evidence>
<comment type="caution">
    <text evidence="1">The sequence shown here is derived from an EMBL/GenBank/DDBJ whole genome shotgun (WGS) entry which is preliminary data.</text>
</comment>
<organism evidence="1 2">
    <name type="scientific">Candidatus Veblenbacteria bacterium RIFOXYA2_FULL_43_9</name>
    <dbReference type="NCBI Taxonomy" id="1802425"/>
    <lineage>
        <taxon>Bacteria</taxon>
        <taxon>Candidatus Vebleniibacteriota</taxon>
    </lineage>
</organism>
<dbReference type="AlphaFoldDB" id="A0A1G2Q434"/>
<protein>
    <submittedName>
        <fullName evidence="1">Uncharacterized protein</fullName>
    </submittedName>
</protein>
<gene>
    <name evidence="1" type="ORF">A2226_01125</name>
</gene>
<name>A0A1G2Q434_9BACT</name>
<sequence length="114" mass="12897">MEKPDNLLEIPFGDRTVTGYYEDEDQKKFITTTIITPNQDGDIITRVGECITYNSLRAGIMPIDGETKIGVIKRLITPIENHHLPCLVEIEGLPSPLRLYFFVSSQKNHQPEPA</sequence>
<evidence type="ECO:0000313" key="1">
    <source>
        <dbReference type="EMBL" id="OHA55355.1"/>
    </source>
</evidence>
<reference evidence="1 2" key="1">
    <citation type="journal article" date="2016" name="Nat. Commun.">
        <title>Thousands of microbial genomes shed light on interconnected biogeochemical processes in an aquifer system.</title>
        <authorList>
            <person name="Anantharaman K."/>
            <person name="Brown C.T."/>
            <person name="Hug L.A."/>
            <person name="Sharon I."/>
            <person name="Castelle C.J."/>
            <person name="Probst A.J."/>
            <person name="Thomas B.C."/>
            <person name="Singh A."/>
            <person name="Wilkins M.J."/>
            <person name="Karaoz U."/>
            <person name="Brodie E.L."/>
            <person name="Williams K.H."/>
            <person name="Hubbard S.S."/>
            <person name="Banfield J.F."/>
        </authorList>
    </citation>
    <scope>NUCLEOTIDE SEQUENCE [LARGE SCALE GENOMIC DNA]</scope>
</reference>